<dbReference type="Proteomes" id="UP000007963">
    <property type="component" value="Unassembled WGS sequence"/>
</dbReference>
<keyword evidence="2" id="KW-0732">Signal</keyword>
<name>Q0CMA6_ASPTN</name>
<dbReference type="HOGENOM" id="CLU_499627_0_0_1"/>
<dbReference type="RefSeq" id="XP_001214356.1">
    <property type="nucleotide sequence ID" value="XM_001214356.1"/>
</dbReference>
<proteinExistence type="predicted"/>
<evidence type="ECO:0000256" key="2">
    <source>
        <dbReference type="SAM" id="SignalP"/>
    </source>
</evidence>
<dbReference type="EMBL" id="CH476600">
    <property type="protein sequence ID" value="EAU34247.1"/>
    <property type="molecule type" value="Genomic_DNA"/>
</dbReference>
<reference evidence="4" key="1">
    <citation type="submission" date="2005-09" db="EMBL/GenBank/DDBJ databases">
        <title>Annotation of the Aspergillus terreus NIH2624 genome.</title>
        <authorList>
            <person name="Birren B.W."/>
            <person name="Lander E.S."/>
            <person name="Galagan J.E."/>
            <person name="Nusbaum C."/>
            <person name="Devon K."/>
            <person name="Henn M."/>
            <person name="Ma L.-J."/>
            <person name="Jaffe D.B."/>
            <person name="Butler J."/>
            <person name="Alvarez P."/>
            <person name="Gnerre S."/>
            <person name="Grabherr M."/>
            <person name="Kleber M."/>
            <person name="Mauceli E.W."/>
            <person name="Brockman W."/>
            <person name="Rounsley S."/>
            <person name="Young S.K."/>
            <person name="LaButti K."/>
            <person name="Pushparaj V."/>
            <person name="DeCaprio D."/>
            <person name="Crawford M."/>
            <person name="Koehrsen M."/>
            <person name="Engels R."/>
            <person name="Montgomery P."/>
            <person name="Pearson M."/>
            <person name="Howarth C."/>
            <person name="Larson L."/>
            <person name="Luoma S."/>
            <person name="White J."/>
            <person name="Alvarado L."/>
            <person name="Kodira C.D."/>
            <person name="Zeng Q."/>
            <person name="Oleary S."/>
            <person name="Yandava C."/>
            <person name="Denning D.W."/>
            <person name="Nierman W.C."/>
            <person name="Milne T."/>
            <person name="Madden K."/>
        </authorList>
    </citation>
    <scope>NUCLEOTIDE SEQUENCE [LARGE SCALE GENOMIC DNA]</scope>
    <source>
        <strain evidence="4">NIH 2624 / FGSC A1156</strain>
    </source>
</reference>
<evidence type="ECO:0000313" key="4">
    <source>
        <dbReference type="Proteomes" id="UP000007963"/>
    </source>
</evidence>
<evidence type="ECO:0000313" key="3">
    <source>
        <dbReference type="EMBL" id="EAU34247.1"/>
    </source>
</evidence>
<feature type="region of interest" description="Disordered" evidence="1">
    <location>
        <begin position="139"/>
        <end position="195"/>
    </location>
</feature>
<feature type="chain" id="PRO_5004170425" description="Hydrophobin" evidence="2">
    <location>
        <begin position="22"/>
        <end position="545"/>
    </location>
</feature>
<dbReference type="GeneID" id="4320813"/>
<accession>Q0CMA6</accession>
<protein>
    <recommendedName>
        <fullName evidence="5">Hydrophobin</fullName>
    </recommendedName>
</protein>
<gene>
    <name evidence="3" type="ORF">ATEG_05178</name>
</gene>
<organism evidence="3 4">
    <name type="scientific">Aspergillus terreus (strain NIH 2624 / FGSC A1156)</name>
    <dbReference type="NCBI Taxonomy" id="341663"/>
    <lineage>
        <taxon>Eukaryota</taxon>
        <taxon>Fungi</taxon>
        <taxon>Dikarya</taxon>
        <taxon>Ascomycota</taxon>
        <taxon>Pezizomycotina</taxon>
        <taxon>Eurotiomycetes</taxon>
        <taxon>Eurotiomycetidae</taxon>
        <taxon>Eurotiales</taxon>
        <taxon>Aspergillaceae</taxon>
        <taxon>Aspergillus</taxon>
        <taxon>Aspergillus subgen. Circumdati</taxon>
    </lineage>
</organism>
<feature type="compositionally biased region" description="Acidic residues" evidence="1">
    <location>
        <begin position="158"/>
        <end position="167"/>
    </location>
</feature>
<dbReference type="OrthoDB" id="10573274at2759"/>
<dbReference type="VEuPathDB" id="FungiDB:ATEG_05178"/>
<evidence type="ECO:0008006" key="5">
    <source>
        <dbReference type="Google" id="ProtNLM"/>
    </source>
</evidence>
<evidence type="ECO:0000256" key="1">
    <source>
        <dbReference type="SAM" id="MobiDB-lite"/>
    </source>
</evidence>
<dbReference type="AlphaFoldDB" id="Q0CMA6"/>
<feature type="signal peptide" evidence="2">
    <location>
        <begin position="1"/>
        <end position="21"/>
    </location>
</feature>
<sequence>MQLKTALLVLASAVSLTAVEGRYLCDLGRGDSHPMQKPYCCEHGYKPQDGSKVNYIGMGCKENPEFNEERKCPNGSTVTCCHKIWNICHLASWLIAQWKCDYPSRVSMSGCLHYQLYRITILALARHSSGSCGICSSDTSTISSRIGSSGVDASGVDSDVDDDDDDSSGTTKLIEFSSSSSQSQSHDVVPGGDGLVQGRAPKVVRDVDVRAPLDQKVDHLPPALLCRFVQRRLARVVRHIDVHVGVHQHRHDLPQPGRDGKMQRRIALLVLRRHAVVRRHVHLRAGLQQKPCQTDVAVARRHMQTRQAAGIAHVDIGALLQQHMQHADAALGAVADDQRKQQRPAVLAARRVNVRALAQEVLDDLDMAHAPGLVQRRATRAAFFRRLLVVVVGRGRLRVDFRPVADELLHDRQMAVTRGVPQRRQPGLVAVVHLDASRAQQHHDEFLVTAFGGAEQRRAPARVLDGWGRLAQFGVLGVYVDQAGGQQKGEDLVMAGFGSPGECAAAVLVAAVDVDTGGVDDLVDNGVIAFTGGEKERNLELALWL</sequence>
<feature type="compositionally biased region" description="Low complexity" evidence="1">
    <location>
        <begin position="139"/>
        <end position="157"/>
    </location>
</feature>